<reference evidence="2" key="1">
    <citation type="submission" date="2017-08" db="EMBL/GenBank/DDBJ databases">
        <title>A dynamic microbial community with high functional redundancy inhabits the cold, oxic subseafloor aquifer.</title>
        <authorList>
            <person name="Tully B.J."/>
            <person name="Wheat C.G."/>
            <person name="Glazer B.T."/>
            <person name="Huber J.A."/>
        </authorList>
    </citation>
    <scope>NUCLEOTIDE SEQUENCE [LARGE SCALE GENOMIC DNA]</scope>
</reference>
<name>A0A2A4X9S8_9GAMM</name>
<accession>A0A2A4X9S8</accession>
<dbReference type="AlphaFoldDB" id="A0A2A4X9S8"/>
<gene>
    <name evidence="1" type="ORF">COB20_06230</name>
</gene>
<evidence type="ECO:0000313" key="2">
    <source>
        <dbReference type="Proteomes" id="UP000218767"/>
    </source>
</evidence>
<dbReference type="Proteomes" id="UP000218767">
    <property type="component" value="Unassembled WGS sequence"/>
</dbReference>
<evidence type="ECO:0000313" key="1">
    <source>
        <dbReference type="EMBL" id="PCI78797.1"/>
    </source>
</evidence>
<protein>
    <submittedName>
        <fullName evidence="1">Uncharacterized protein</fullName>
    </submittedName>
</protein>
<proteinExistence type="predicted"/>
<organism evidence="1 2">
    <name type="scientific">SAR86 cluster bacterium</name>
    <dbReference type="NCBI Taxonomy" id="2030880"/>
    <lineage>
        <taxon>Bacteria</taxon>
        <taxon>Pseudomonadati</taxon>
        <taxon>Pseudomonadota</taxon>
        <taxon>Gammaproteobacteria</taxon>
        <taxon>SAR86 cluster</taxon>
    </lineage>
</organism>
<comment type="caution">
    <text evidence="1">The sequence shown here is derived from an EMBL/GenBank/DDBJ whole genome shotgun (WGS) entry which is preliminary data.</text>
</comment>
<sequence>MHKTESVGKNYRYSRLDNLNLFCEEKGQIATAYCYVSLLGNLQDKGAPIAVAGIEATPPPPLQLDQTSIQEKVLAEIAPELSVTEFVFSNISNSQLRRDRVDLIKRNAKAFSYPYEQFILT</sequence>
<dbReference type="EMBL" id="NVUL01000027">
    <property type="protein sequence ID" value="PCI78797.1"/>
    <property type="molecule type" value="Genomic_DNA"/>
</dbReference>